<dbReference type="EMBL" id="JAHUTJ010059962">
    <property type="protein sequence ID" value="MED6288175.1"/>
    <property type="molecule type" value="Genomic_DNA"/>
</dbReference>
<accession>A0ABU7EMY3</accession>
<protein>
    <recommendedName>
        <fullName evidence="3">Secreted protein</fullName>
    </recommendedName>
</protein>
<evidence type="ECO:0008006" key="3">
    <source>
        <dbReference type="Google" id="ProtNLM"/>
    </source>
</evidence>
<gene>
    <name evidence="1" type="ORF">CHARACLAT_023927</name>
</gene>
<sequence>MCLVFLFAMKYYTDLVLLIFGGLKIKLSNLRTSAVSAVKHSGGSVGLFLHGSWIARGMALVSSPVPLCRGRRSESSAHTWQRFYAGLRPGIKPRSPISKRRTYPASCTVMVLHNVDGTVANKDNLRVFQPHLRSAARLMKP</sequence>
<evidence type="ECO:0000313" key="1">
    <source>
        <dbReference type="EMBL" id="MED6288175.1"/>
    </source>
</evidence>
<name>A0ABU7EMY3_9TELE</name>
<proteinExistence type="predicted"/>
<dbReference type="Proteomes" id="UP001352852">
    <property type="component" value="Unassembled WGS sequence"/>
</dbReference>
<reference evidence="1 2" key="1">
    <citation type="submission" date="2021-06" db="EMBL/GenBank/DDBJ databases">
        <authorList>
            <person name="Palmer J.M."/>
        </authorList>
    </citation>
    <scope>NUCLEOTIDE SEQUENCE [LARGE SCALE GENOMIC DNA]</scope>
    <source>
        <strain evidence="1 2">CL_MEX2019</strain>
        <tissue evidence="1">Muscle</tissue>
    </source>
</reference>
<evidence type="ECO:0000313" key="2">
    <source>
        <dbReference type="Proteomes" id="UP001352852"/>
    </source>
</evidence>
<comment type="caution">
    <text evidence="1">The sequence shown here is derived from an EMBL/GenBank/DDBJ whole genome shotgun (WGS) entry which is preliminary data.</text>
</comment>
<keyword evidence="2" id="KW-1185">Reference proteome</keyword>
<organism evidence="1 2">
    <name type="scientific">Characodon lateralis</name>
    <dbReference type="NCBI Taxonomy" id="208331"/>
    <lineage>
        <taxon>Eukaryota</taxon>
        <taxon>Metazoa</taxon>
        <taxon>Chordata</taxon>
        <taxon>Craniata</taxon>
        <taxon>Vertebrata</taxon>
        <taxon>Euteleostomi</taxon>
        <taxon>Actinopterygii</taxon>
        <taxon>Neopterygii</taxon>
        <taxon>Teleostei</taxon>
        <taxon>Neoteleostei</taxon>
        <taxon>Acanthomorphata</taxon>
        <taxon>Ovalentaria</taxon>
        <taxon>Atherinomorphae</taxon>
        <taxon>Cyprinodontiformes</taxon>
        <taxon>Goodeidae</taxon>
        <taxon>Characodon</taxon>
    </lineage>
</organism>